<evidence type="ECO:0000313" key="5">
    <source>
        <dbReference type="Proteomes" id="UP000533017"/>
    </source>
</evidence>
<dbReference type="STRING" id="504797.SAMN05421678_10825"/>
<protein>
    <submittedName>
        <fullName evidence="3">Uncharacterized protein</fullName>
    </submittedName>
</protein>
<accession>A0A1I2U500</accession>
<sequence length="214" mass="24574">METLDPDRVVEQFAPVVEPLHRSVVAGVREASRTLGRLRLLGAQYAYLHSHLARAIAHEAFAHEPEHGRWRLVGYHGQNGAFWLSDDRWTARVLHSTSEKDVPSAGPNGARQAFYTNQHLFRMEADALVERHDFLVLWRRHLRTEEVLLRLVHTLEPWPHGTKPRIDLSMPLLPDVDEFRGLVFVPREDPDAGSITLPEEELQEETDHGDDLLR</sequence>
<proteinExistence type="predicted"/>
<dbReference type="OrthoDB" id="5112668at2"/>
<dbReference type="RefSeq" id="WP_139238981.1">
    <property type="nucleotide sequence ID" value="NZ_FOOI01000008.1"/>
</dbReference>
<feature type="region of interest" description="Disordered" evidence="1">
    <location>
        <begin position="190"/>
        <end position="214"/>
    </location>
</feature>
<evidence type="ECO:0000313" key="4">
    <source>
        <dbReference type="Proteomes" id="UP000199052"/>
    </source>
</evidence>
<keyword evidence="5" id="KW-1185">Reference proteome</keyword>
<evidence type="ECO:0000313" key="2">
    <source>
        <dbReference type="EMBL" id="NYH86444.1"/>
    </source>
</evidence>
<name>A0A1I2U500_9ACTN</name>
<organism evidence="3 4">
    <name type="scientific">Actinopolymorpha cephalotaxi</name>
    <dbReference type="NCBI Taxonomy" id="504797"/>
    <lineage>
        <taxon>Bacteria</taxon>
        <taxon>Bacillati</taxon>
        <taxon>Actinomycetota</taxon>
        <taxon>Actinomycetes</taxon>
        <taxon>Propionibacteriales</taxon>
        <taxon>Actinopolymorphaceae</taxon>
        <taxon>Actinopolymorpha</taxon>
    </lineage>
</organism>
<gene>
    <name evidence="2" type="ORF">FHR37_005295</name>
    <name evidence="3" type="ORF">SAMN05421678_10825</name>
</gene>
<evidence type="ECO:0000313" key="3">
    <source>
        <dbReference type="EMBL" id="SFG72194.1"/>
    </source>
</evidence>
<dbReference type="EMBL" id="FOOI01000008">
    <property type="protein sequence ID" value="SFG72194.1"/>
    <property type="molecule type" value="Genomic_DNA"/>
</dbReference>
<dbReference type="Proteomes" id="UP000533017">
    <property type="component" value="Unassembled WGS sequence"/>
</dbReference>
<reference evidence="2 5" key="2">
    <citation type="submission" date="2020-07" db="EMBL/GenBank/DDBJ databases">
        <title>Sequencing the genomes of 1000 actinobacteria strains.</title>
        <authorList>
            <person name="Klenk H.-P."/>
        </authorList>
    </citation>
    <scope>NUCLEOTIDE SEQUENCE [LARGE SCALE GENOMIC DNA]</scope>
    <source>
        <strain evidence="2 5">DSM 45117</strain>
    </source>
</reference>
<dbReference type="Proteomes" id="UP000199052">
    <property type="component" value="Unassembled WGS sequence"/>
</dbReference>
<dbReference type="EMBL" id="JACBZA010000001">
    <property type="protein sequence ID" value="NYH86444.1"/>
    <property type="molecule type" value="Genomic_DNA"/>
</dbReference>
<feature type="compositionally biased region" description="Basic and acidic residues" evidence="1">
    <location>
        <begin position="205"/>
        <end position="214"/>
    </location>
</feature>
<reference evidence="3 4" key="1">
    <citation type="submission" date="2016-10" db="EMBL/GenBank/DDBJ databases">
        <authorList>
            <person name="de Groot N.N."/>
        </authorList>
    </citation>
    <scope>NUCLEOTIDE SEQUENCE [LARGE SCALE GENOMIC DNA]</scope>
    <source>
        <strain evidence="3 4">CPCC 202808</strain>
    </source>
</reference>
<dbReference type="AlphaFoldDB" id="A0A1I2U500"/>
<evidence type="ECO:0000256" key="1">
    <source>
        <dbReference type="SAM" id="MobiDB-lite"/>
    </source>
</evidence>